<organism evidence="1">
    <name type="scientific">freshwater metagenome</name>
    <dbReference type="NCBI Taxonomy" id="449393"/>
    <lineage>
        <taxon>unclassified sequences</taxon>
        <taxon>metagenomes</taxon>
        <taxon>ecological metagenomes</taxon>
    </lineage>
</organism>
<sequence>MPSRFRRLAATLVAVCALFLVASPGAAQAACSIGGSGVSYNRNGEAAVFKNLQPARGMNCASARYVMNRWLRRAWTRTSSHNLPTRFFDGYVTWYCGKTGRTGWRCDEYTTNTAFRFVAYRL</sequence>
<dbReference type="EMBL" id="CAFBMK010000006">
    <property type="protein sequence ID" value="CAB4894028.1"/>
    <property type="molecule type" value="Genomic_DNA"/>
</dbReference>
<evidence type="ECO:0000313" key="1">
    <source>
        <dbReference type="EMBL" id="CAB4894028.1"/>
    </source>
</evidence>
<dbReference type="AlphaFoldDB" id="A0A6J7FJA4"/>
<proteinExistence type="predicted"/>
<protein>
    <submittedName>
        <fullName evidence="1">Unannotated protein</fullName>
    </submittedName>
</protein>
<accession>A0A6J7FJA4</accession>
<name>A0A6J7FJA4_9ZZZZ</name>
<gene>
    <name evidence="1" type="ORF">UFOPK3564_00187</name>
</gene>
<reference evidence="1" key="1">
    <citation type="submission" date="2020-05" db="EMBL/GenBank/DDBJ databases">
        <authorList>
            <person name="Chiriac C."/>
            <person name="Salcher M."/>
            <person name="Ghai R."/>
            <person name="Kavagutti S V."/>
        </authorList>
    </citation>
    <scope>NUCLEOTIDE SEQUENCE</scope>
</reference>